<evidence type="ECO:0000256" key="1">
    <source>
        <dbReference type="SAM" id="MobiDB-lite"/>
    </source>
</evidence>
<organism evidence="3 4">
    <name type="scientific">Ramazzottius varieornatus</name>
    <name type="common">Water bear</name>
    <name type="synonym">Tardigrade</name>
    <dbReference type="NCBI Taxonomy" id="947166"/>
    <lineage>
        <taxon>Eukaryota</taxon>
        <taxon>Metazoa</taxon>
        <taxon>Ecdysozoa</taxon>
        <taxon>Tardigrada</taxon>
        <taxon>Eutardigrada</taxon>
        <taxon>Parachela</taxon>
        <taxon>Hypsibioidea</taxon>
        <taxon>Ramazzottiidae</taxon>
        <taxon>Ramazzottius</taxon>
    </lineage>
</organism>
<feature type="region of interest" description="Disordered" evidence="1">
    <location>
        <begin position="270"/>
        <end position="683"/>
    </location>
</feature>
<evidence type="ECO:0000313" key="4">
    <source>
        <dbReference type="Proteomes" id="UP000186922"/>
    </source>
</evidence>
<feature type="compositionally biased region" description="Polar residues" evidence="1">
    <location>
        <begin position="154"/>
        <end position="168"/>
    </location>
</feature>
<protein>
    <recommendedName>
        <fullName evidence="2">DUF4590 domain-containing protein</fullName>
    </recommendedName>
</protein>
<dbReference type="AlphaFoldDB" id="A0A1D1UKN6"/>
<evidence type="ECO:0000313" key="3">
    <source>
        <dbReference type="EMBL" id="GAU87837.1"/>
    </source>
</evidence>
<feature type="compositionally biased region" description="Basic and acidic residues" evidence="1">
    <location>
        <begin position="323"/>
        <end position="341"/>
    </location>
</feature>
<feature type="compositionally biased region" description="Low complexity" evidence="1">
    <location>
        <begin position="298"/>
        <end position="310"/>
    </location>
</feature>
<dbReference type="Proteomes" id="UP000186922">
    <property type="component" value="Unassembled WGS sequence"/>
</dbReference>
<feature type="compositionally biased region" description="Polar residues" evidence="1">
    <location>
        <begin position="388"/>
        <end position="406"/>
    </location>
</feature>
<dbReference type="OrthoDB" id="10652209at2759"/>
<feature type="compositionally biased region" description="Low complexity" evidence="1">
    <location>
        <begin position="639"/>
        <end position="649"/>
    </location>
</feature>
<feature type="region of interest" description="Disordered" evidence="1">
    <location>
        <begin position="187"/>
        <end position="210"/>
    </location>
</feature>
<feature type="compositionally biased region" description="Basic and acidic residues" evidence="1">
    <location>
        <begin position="569"/>
        <end position="578"/>
    </location>
</feature>
<feature type="compositionally biased region" description="Basic and acidic residues" evidence="1">
    <location>
        <begin position="368"/>
        <end position="383"/>
    </location>
</feature>
<comment type="caution">
    <text evidence="3">The sequence shown here is derived from an EMBL/GenBank/DDBJ whole genome shotgun (WGS) entry which is preliminary data.</text>
</comment>
<feature type="compositionally biased region" description="Basic and acidic residues" evidence="1">
    <location>
        <begin position="478"/>
        <end position="496"/>
    </location>
</feature>
<sequence>MIGEVTIAFMDYSENRNLIKRAKDQMRNVKIVQHIGQGKGSSRLNHEFWMQNETAAKFPVQQSSISSRTPLNFTFYLDGHFFHKISVCCLNKLRTTHQMIGSKTTHFKAVECTNVVLCYRCKGHEFMLQSFNKKPSAMPPPPGRSVSMPRRGLNDTTVFSTDASSSDKQGVLRDRLNGDSVSFGVKRSRSISRSRLTNGGGRDNSRPAPLQRSTAKLLPVAGAGNGNLKSGSLINGNALDASLRTPNEPLNSGREKLLENYCEDRLSPELSEELAPLDNSLNVTTTGRDRKTSRSRKSSSVVRPPSTTEPSSPPLPNINDVGSKVEYRGGKRVGDREDEGKAGSGTEGEGEGGSEGERKSPFVWPVNDSDKVQGEEGRTETARKRPTSAASSIGTKTVSRPNSATASEIPHVEETYQNELLSMGGTEGGKTRVERLNSVTDGTDDNKSPGKPTDTFVRSTSTEDDPTTPKATETMVRSADDDNEAKPTETYLRTESEPDTGEASPAPLQKTQPVLDHPDPTKANVDSAEDMIELAHDKPAPDAPPPEETVMPADSIIHTNKQHPQSQKIHRDKDDDKPAAVPDSDMSVANVPSLAKEDAVAFAWPDSNQGNKATPSAPATPRSKEESAEKPPGFNWPDAAEGGPASGRGRSARSARLPRHVNVEILNERQNSVAGDGEEEDVPIKPVPLDEMALHKGIIPAGTEIGTTTVRDDAPLDEIELKRKKSTTDGGSGSGRGSGQSRGTPIRRMMSNNSRANSQDVPNSDNRRDSTPQNAEEFVEQLGYSRPSPVMSPGRSTPAMFEEHHTRNVPEGIYHDSPPGVPAVKLSQKRFSLASDATPGKSDRPKLNHIGASLDADSAGSGREHFKPTSSPLTAAEMIDQLGFVDEKK</sequence>
<feature type="compositionally biased region" description="Gly residues" evidence="1">
    <location>
        <begin position="730"/>
        <end position="740"/>
    </location>
</feature>
<keyword evidence="4" id="KW-1185">Reference proteome</keyword>
<reference evidence="3 4" key="1">
    <citation type="journal article" date="2016" name="Nat. Commun.">
        <title>Extremotolerant tardigrade genome and improved radiotolerance of human cultured cells by tardigrade-unique protein.</title>
        <authorList>
            <person name="Hashimoto T."/>
            <person name="Horikawa D.D."/>
            <person name="Saito Y."/>
            <person name="Kuwahara H."/>
            <person name="Kozuka-Hata H."/>
            <person name="Shin-I T."/>
            <person name="Minakuchi Y."/>
            <person name="Ohishi K."/>
            <person name="Motoyama A."/>
            <person name="Aizu T."/>
            <person name="Enomoto A."/>
            <person name="Kondo K."/>
            <person name="Tanaka S."/>
            <person name="Hara Y."/>
            <person name="Koshikawa S."/>
            <person name="Sagara H."/>
            <person name="Miura T."/>
            <person name="Yokobori S."/>
            <person name="Miyagawa K."/>
            <person name="Suzuki Y."/>
            <person name="Kubo T."/>
            <person name="Oyama M."/>
            <person name="Kohara Y."/>
            <person name="Fujiyama A."/>
            <person name="Arakawa K."/>
            <person name="Katayama T."/>
            <person name="Toyoda A."/>
            <person name="Kunieda T."/>
        </authorList>
    </citation>
    <scope>NUCLEOTIDE SEQUENCE [LARGE SCALE GENOMIC DNA]</scope>
    <source>
        <strain evidence="3 4">YOKOZUNA-1</strain>
    </source>
</reference>
<accession>A0A1D1UKN6</accession>
<feature type="domain" description="DUF4590" evidence="2">
    <location>
        <begin position="63"/>
        <end position="134"/>
    </location>
</feature>
<proteinExistence type="predicted"/>
<dbReference type="EMBL" id="BDGG01000001">
    <property type="protein sequence ID" value="GAU87837.1"/>
    <property type="molecule type" value="Genomic_DNA"/>
</dbReference>
<feature type="region of interest" description="Disordered" evidence="1">
    <location>
        <begin position="835"/>
        <end position="874"/>
    </location>
</feature>
<name>A0A1D1UKN6_RAMVA</name>
<feature type="compositionally biased region" description="Basic residues" evidence="1">
    <location>
        <begin position="650"/>
        <end position="659"/>
    </location>
</feature>
<feature type="region of interest" description="Disordered" evidence="1">
    <location>
        <begin position="703"/>
        <end position="798"/>
    </location>
</feature>
<feature type="compositionally biased region" description="Polar residues" evidence="1">
    <location>
        <begin position="750"/>
        <end position="764"/>
    </location>
</feature>
<dbReference type="Pfam" id="PF15257">
    <property type="entry name" value="DUF4590"/>
    <property type="match status" value="1"/>
</dbReference>
<gene>
    <name evidence="3" type="primary">RvY_00633-1</name>
    <name evidence="3" type="synonym">RvY_00633.1</name>
    <name evidence="3" type="ORF">RvY_00633</name>
</gene>
<feature type="compositionally biased region" description="Polar residues" evidence="1">
    <location>
        <begin position="557"/>
        <end position="567"/>
    </location>
</feature>
<dbReference type="InterPro" id="IPR048257">
    <property type="entry name" value="DUF4590"/>
</dbReference>
<evidence type="ECO:0000259" key="2">
    <source>
        <dbReference type="Pfam" id="PF15257"/>
    </source>
</evidence>
<feature type="region of interest" description="Disordered" evidence="1">
    <location>
        <begin position="132"/>
        <end position="173"/>
    </location>
</feature>